<keyword evidence="2" id="KW-1185">Reference proteome</keyword>
<name>A0A1G9WX46_9EURY</name>
<organism evidence="1 2">
    <name type="scientific">Haloarchaeobius iranensis</name>
    <dbReference type="NCBI Taxonomy" id="996166"/>
    <lineage>
        <taxon>Archaea</taxon>
        <taxon>Methanobacteriati</taxon>
        <taxon>Methanobacteriota</taxon>
        <taxon>Stenosarchaea group</taxon>
        <taxon>Halobacteria</taxon>
        <taxon>Halobacteriales</taxon>
        <taxon>Halorubellaceae</taxon>
        <taxon>Haloarchaeobius</taxon>
    </lineage>
</organism>
<evidence type="ECO:0000313" key="2">
    <source>
        <dbReference type="Proteomes" id="UP000199370"/>
    </source>
</evidence>
<accession>A0A1G9WX46</accession>
<dbReference type="InterPro" id="IPR049696">
    <property type="entry name" value="HVO_0649-like"/>
</dbReference>
<evidence type="ECO:0008006" key="3">
    <source>
        <dbReference type="Google" id="ProtNLM"/>
    </source>
</evidence>
<evidence type="ECO:0000313" key="1">
    <source>
        <dbReference type="EMBL" id="SDM88655.1"/>
    </source>
</evidence>
<dbReference type="OrthoDB" id="165303at2157"/>
<dbReference type="Proteomes" id="UP000199370">
    <property type="component" value="Unassembled WGS sequence"/>
</dbReference>
<proteinExistence type="predicted"/>
<reference evidence="1 2" key="1">
    <citation type="submission" date="2016-10" db="EMBL/GenBank/DDBJ databases">
        <authorList>
            <person name="de Groot N.N."/>
        </authorList>
    </citation>
    <scope>NUCLEOTIDE SEQUENCE [LARGE SCALE GENOMIC DNA]</scope>
    <source>
        <strain evidence="2">EB21,IBRC-M 10013,KCTC 4048</strain>
    </source>
</reference>
<dbReference type="STRING" id="996166.SAMN05192554_10915"/>
<gene>
    <name evidence="1" type="ORF">SAMN05192554_10915</name>
</gene>
<sequence length="68" mass="7613">MAHKRGSGSTPLDRLTSHYDDVDLRCPSCGYEDDEGGWKAETNGDTVLYRHICPSCGSIRKRTLKLRS</sequence>
<dbReference type="NCBIfam" id="NF041911">
    <property type="entry name" value="HVO_0649"/>
    <property type="match status" value="1"/>
</dbReference>
<dbReference type="EMBL" id="FNIA01000009">
    <property type="protein sequence ID" value="SDM88655.1"/>
    <property type="molecule type" value="Genomic_DNA"/>
</dbReference>
<dbReference type="RefSeq" id="WP_089733194.1">
    <property type="nucleotide sequence ID" value="NZ_FNIA01000009.1"/>
</dbReference>
<protein>
    <recommendedName>
        <fullName evidence="3">Small CPxCG-related zinc finger protein</fullName>
    </recommendedName>
</protein>
<dbReference type="AlphaFoldDB" id="A0A1G9WX46"/>